<reference evidence="1 2" key="1">
    <citation type="submission" date="2017-06" db="EMBL/GenBank/DDBJ databases">
        <title>Ant-infecting Ophiocordyceps genomes reveal a high diversity of potential behavioral manipulation genes and a possible major role for enterotoxins.</title>
        <authorList>
            <person name="De Bekker C."/>
            <person name="Evans H.C."/>
            <person name="Brachmann A."/>
            <person name="Hughes D.P."/>
        </authorList>
    </citation>
    <scope>NUCLEOTIDE SEQUENCE [LARGE SCALE GENOMIC DNA]</scope>
    <source>
        <strain evidence="1 2">Map64</strain>
    </source>
</reference>
<gene>
    <name evidence="1" type="ORF">CDD81_4003</name>
</gene>
<organism evidence="1 2">
    <name type="scientific">Ophiocordyceps australis</name>
    <dbReference type="NCBI Taxonomy" id="1399860"/>
    <lineage>
        <taxon>Eukaryota</taxon>
        <taxon>Fungi</taxon>
        <taxon>Dikarya</taxon>
        <taxon>Ascomycota</taxon>
        <taxon>Pezizomycotina</taxon>
        <taxon>Sordariomycetes</taxon>
        <taxon>Hypocreomycetidae</taxon>
        <taxon>Hypocreales</taxon>
        <taxon>Ophiocordycipitaceae</taxon>
        <taxon>Ophiocordyceps</taxon>
    </lineage>
</organism>
<protein>
    <recommendedName>
        <fullName evidence="3">Class I alpha-mannosidase</fullName>
    </recommendedName>
</protein>
<evidence type="ECO:0000313" key="1">
    <source>
        <dbReference type="EMBL" id="PHH64741.1"/>
    </source>
</evidence>
<dbReference type="EMBL" id="NJET01000026">
    <property type="protein sequence ID" value="PHH64741.1"/>
    <property type="molecule type" value="Genomic_DNA"/>
</dbReference>
<dbReference type="AlphaFoldDB" id="A0A2C5YCZ4"/>
<dbReference type="InterPro" id="IPR010323">
    <property type="entry name" value="DUF924"/>
</dbReference>
<dbReference type="SUPFAM" id="SSF48452">
    <property type="entry name" value="TPR-like"/>
    <property type="match status" value="1"/>
</dbReference>
<dbReference type="STRING" id="1399860.A0A2C5YCZ4"/>
<dbReference type="OrthoDB" id="414698at2759"/>
<evidence type="ECO:0008006" key="3">
    <source>
        <dbReference type="Google" id="ProtNLM"/>
    </source>
</evidence>
<dbReference type="Gene3D" id="1.20.58.320">
    <property type="entry name" value="TPR-like"/>
    <property type="match status" value="1"/>
</dbReference>
<proteinExistence type="predicted"/>
<dbReference type="Gene3D" id="1.25.40.10">
    <property type="entry name" value="Tetratricopeptide repeat domain"/>
    <property type="match status" value="1"/>
</dbReference>
<name>A0A2C5YCZ4_9HYPO</name>
<evidence type="ECO:0000313" key="2">
    <source>
        <dbReference type="Proteomes" id="UP000226192"/>
    </source>
</evidence>
<keyword evidence="2" id="KW-1185">Reference proteome</keyword>
<sequence length="262" mass="29533">MTQNLESQLTPALLNKLHEFWFQHLDGPDALVVPSSSDNKRWFAGGAELDHECVEKFGATLEAIRKAGFTSGADLIAVAKPAKPLDWLSLVILLDQIPRNCYRDDAAAQVFTVFDPLARDVALEAMKQQIPDADPEIRWRLAYRHWFYLPLMHSEDASAHEMALREYTKLRQDIQTLIDEGSGKTLGEDKYRVEAAKIVQGAKDEALRAANGYLEFEKKHADIIQQFGRYPHRNEALGREPTPQETAYLEAGGETFGRPNKA</sequence>
<accession>A0A2C5YCZ4</accession>
<comment type="caution">
    <text evidence="1">The sequence shown here is derived from an EMBL/GenBank/DDBJ whole genome shotgun (WGS) entry which is preliminary data.</text>
</comment>
<dbReference type="InterPro" id="IPR011990">
    <property type="entry name" value="TPR-like_helical_dom_sf"/>
</dbReference>
<dbReference type="Proteomes" id="UP000226192">
    <property type="component" value="Unassembled WGS sequence"/>
</dbReference>
<dbReference type="Pfam" id="PF06041">
    <property type="entry name" value="DUF924"/>
    <property type="match status" value="1"/>
</dbReference>